<keyword evidence="4" id="KW-0863">Zinc-finger</keyword>
<dbReference type="PANTHER" id="PTHR40626:SF22">
    <property type="entry name" value="C2H2-TYPE DOMAIN-CONTAINING PROTEIN"/>
    <property type="match status" value="1"/>
</dbReference>
<evidence type="ECO:0000259" key="11">
    <source>
        <dbReference type="PROSITE" id="PS50048"/>
    </source>
</evidence>
<dbReference type="CDD" id="cd00067">
    <property type="entry name" value="GAL4"/>
    <property type="match status" value="1"/>
</dbReference>
<feature type="region of interest" description="Disordered" evidence="10">
    <location>
        <begin position="753"/>
        <end position="789"/>
    </location>
</feature>
<dbReference type="InterPro" id="IPR007219">
    <property type="entry name" value="XnlR_reg_dom"/>
</dbReference>
<feature type="domain" description="Zn(2)-C6 fungal-type" evidence="11">
    <location>
        <begin position="7"/>
        <end position="35"/>
    </location>
</feature>
<feature type="compositionally biased region" description="Pro residues" evidence="10">
    <location>
        <begin position="590"/>
        <end position="602"/>
    </location>
</feature>
<evidence type="ECO:0000313" key="12">
    <source>
        <dbReference type="EMBL" id="PGH08611.1"/>
    </source>
</evidence>
<feature type="region of interest" description="Disordered" evidence="10">
    <location>
        <begin position="55"/>
        <end position="115"/>
    </location>
</feature>
<evidence type="ECO:0000256" key="2">
    <source>
        <dbReference type="ARBA" id="ARBA00022723"/>
    </source>
</evidence>
<evidence type="ECO:0000256" key="9">
    <source>
        <dbReference type="ARBA" id="ARBA00023242"/>
    </source>
</evidence>
<proteinExistence type="predicted"/>
<dbReference type="InterPro" id="IPR001138">
    <property type="entry name" value="Zn2Cys6_DnaBD"/>
</dbReference>
<keyword evidence="9" id="KW-0539">Nucleus</keyword>
<dbReference type="Proteomes" id="UP000224080">
    <property type="component" value="Unassembled WGS sequence"/>
</dbReference>
<dbReference type="GO" id="GO:0000978">
    <property type="term" value="F:RNA polymerase II cis-regulatory region sequence-specific DNA binding"/>
    <property type="evidence" value="ECO:0007669"/>
    <property type="project" value="InterPro"/>
</dbReference>
<keyword evidence="3" id="KW-0677">Repeat</keyword>
<dbReference type="Pfam" id="PF04082">
    <property type="entry name" value="Fungal_trans"/>
    <property type="match status" value="1"/>
</dbReference>
<evidence type="ECO:0000256" key="10">
    <source>
        <dbReference type="SAM" id="MobiDB-lite"/>
    </source>
</evidence>
<dbReference type="GO" id="GO:0005634">
    <property type="term" value="C:nucleus"/>
    <property type="evidence" value="ECO:0007669"/>
    <property type="project" value="UniProtKB-SubCell"/>
</dbReference>
<gene>
    <name evidence="12" type="ORF">GX51_01131</name>
</gene>
<keyword evidence="7" id="KW-0238">DNA-binding</keyword>
<evidence type="ECO:0000313" key="13">
    <source>
        <dbReference type="Proteomes" id="UP000224080"/>
    </source>
</evidence>
<dbReference type="InterPro" id="IPR021858">
    <property type="entry name" value="Fun_TF"/>
</dbReference>
<dbReference type="GO" id="GO:0008270">
    <property type="term" value="F:zinc ion binding"/>
    <property type="evidence" value="ECO:0007669"/>
    <property type="project" value="UniProtKB-KW"/>
</dbReference>
<dbReference type="PROSITE" id="PS50048">
    <property type="entry name" value="ZN2_CY6_FUNGAL_2"/>
    <property type="match status" value="1"/>
</dbReference>
<evidence type="ECO:0000256" key="1">
    <source>
        <dbReference type="ARBA" id="ARBA00004123"/>
    </source>
</evidence>
<dbReference type="InterPro" id="IPR051059">
    <property type="entry name" value="VerF-like"/>
</dbReference>
<dbReference type="Gene3D" id="4.10.240.10">
    <property type="entry name" value="Zn(2)-C6 fungal-type DNA-binding domain"/>
    <property type="match status" value="1"/>
</dbReference>
<evidence type="ECO:0000256" key="5">
    <source>
        <dbReference type="ARBA" id="ARBA00022833"/>
    </source>
</evidence>
<dbReference type="InterPro" id="IPR036864">
    <property type="entry name" value="Zn2-C6_fun-type_DNA-bd_sf"/>
</dbReference>
<keyword evidence="2" id="KW-0479">Metal-binding</keyword>
<dbReference type="CDD" id="cd12148">
    <property type="entry name" value="fungal_TF_MHR"/>
    <property type="match status" value="1"/>
</dbReference>
<evidence type="ECO:0000256" key="6">
    <source>
        <dbReference type="ARBA" id="ARBA00023015"/>
    </source>
</evidence>
<dbReference type="EMBL" id="PDNC01000008">
    <property type="protein sequence ID" value="PGH08611.1"/>
    <property type="molecule type" value="Genomic_DNA"/>
</dbReference>
<dbReference type="Pfam" id="PF00172">
    <property type="entry name" value="Zn_clus"/>
    <property type="match status" value="1"/>
</dbReference>
<keyword evidence="6" id="KW-0805">Transcription regulation</keyword>
<feature type="compositionally biased region" description="Polar residues" evidence="10">
    <location>
        <begin position="760"/>
        <end position="775"/>
    </location>
</feature>
<evidence type="ECO:0000256" key="8">
    <source>
        <dbReference type="ARBA" id="ARBA00023163"/>
    </source>
</evidence>
<name>A0A2B7XIK1_9EURO</name>
<keyword evidence="13" id="KW-1185">Reference proteome</keyword>
<keyword evidence="5" id="KW-0862">Zinc</keyword>
<protein>
    <recommendedName>
        <fullName evidence="11">Zn(2)-C6 fungal-type domain-containing protein</fullName>
    </recommendedName>
</protein>
<dbReference type="SUPFAM" id="SSF57701">
    <property type="entry name" value="Zn2/Cys6 DNA-binding domain"/>
    <property type="match status" value="1"/>
</dbReference>
<comment type="caution">
    <text evidence="12">The sequence shown here is derived from an EMBL/GenBank/DDBJ whole genome shotgun (WGS) entry which is preliminary data.</text>
</comment>
<keyword evidence="8" id="KW-0804">Transcription</keyword>
<dbReference type="PROSITE" id="PS00463">
    <property type="entry name" value="ZN2_CY6_FUNGAL_1"/>
    <property type="match status" value="1"/>
</dbReference>
<dbReference type="SMART" id="SM00066">
    <property type="entry name" value="GAL4"/>
    <property type="match status" value="1"/>
</dbReference>
<evidence type="ECO:0000256" key="3">
    <source>
        <dbReference type="ARBA" id="ARBA00022737"/>
    </source>
</evidence>
<dbReference type="STRING" id="2060905.A0A2B7XIK1"/>
<evidence type="ECO:0000256" key="4">
    <source>
        <dbReference type="ARBA" id="ARBA00022771"/>
    </source>
</evidence>
<dbReference type="GO" id="GO:0006351">
    <property type="term" value="P:DNA-templated transcription"/>
    <property type="evidence" value="ECO:0007669"/>
    <property type="project" value="InterPro"/>
</dbReference>
<dbReference type="GO" id="GO:0000981">
    <property type="term" value="F:DNA-binding transcription factor activity, RNA polymerase II-specific"/>
    <property type="evidence" value="ECO:0007669"/>
    <property type="project" value="InterPro"/>
</dbReference>
<organism evidence="12 13">
    <name type="scientific">Blastomyces parvus</name>
    <dbReference type="NCBI Taxonomy" id="2060905"/>
    <lineage>
        <taxon>Eukaryota</taxon>
        <taxon>Fungi</taxon>
        <taxon>Dikarya</taxon>
        <taxon>Ascomycota</taxon>
        <taxon>Pezizomycotina</taxon>
        <taxon>Eurotiomycetes</taxon>
        <taxon>Eurotiomycetidae</taxon>
        <taxon>Onygenales</taxon>
        <taxon>Ajellomycetaceae</taxon>
        <taxon>Blastomyces</taxon>
    </lineage>
</organism>
<dbReference type="OrthoDB" id="654211at2759"/>
<dbReference type="GO" id="GO:0000785">
    <property type="term" value="C:chromatin"/>
    <property type="evidence" value="ECO:0007669"/>
    <property type="project" value="TreeGrafter"/>
</dbReference>
<accession>A0A2B7XIK1</accession>
<dbReference type="PANTHER" id="PTHR40626">
    <property type="entry name" value="MIP31509P"/>
    <property type="match status" value="1"/>
</dbReference>
<comment type="subcellular location">
    <subcellularLocation>
        <location evidence="1">Nucleus</location>
    </subcellularLocation>
</comment>
<feature type="region of interest" description="Disordered" evidence="10">
    <location>
        <begin position="586"/>
        <end position="609"/>
    </location>
</feature>
<feature type="compositionally biased region" description="Polar residues" evidence="10">
    <location>
        <begin position="75"/>
        <end position="99"/>
    </location>
</feature>
<sequence>MPFPSHGCRTCKRRRVKCDETRPICNRCRKANLTCENVEYSNFIFLNENEFAVGRRKRPRGPNVSARGVFRTEGDGQSSSPSEKTADSPSTSSETADQTLQRRHPEPRSSVSQTLETPIAEQALNYYYRNYLEMEHLLPDIADSHLKYVAASRCFVEPHSILSLAIFAVAHATFGRAQRSHVSLAAGCKQYSKALGKTNLALQSPNHATDDDVLLAIMLLSFYENSVTDKGSSPTSSNSIQAWASRSFAHHDGALAVLRLRRQRQQRTSAALVLDKLVRRQLMRSLLLRSLPLPSWLEDGFQYGEYGFALELDACLVDVAKIRHQAKTLFADFANNSLSKRCDKEEALLHSFLAEAYALDGTLLSWTENLPLENWYTTHTVKDHGQAEIHRRVFSSTVHIYPTVGHAGMWNRYRALRLAVHDTILQALSILEALVGSDGTTESLVEAVKLTTEQLSDDICASVPYMLGLVETGCAVADDVIIAEPPASTKRTVKATTAGLLCWPLATAAMVSGIPEKHEQYLKNCLLEVSEIVDDGVLERLAVFFPQLSKSSSDLLVRHERLVHPSEANAHRAENRITAAVDASATPAAIPAPPPPPPPPPSSTHDSHLLNLPQPVAVQSPAVTRPNIPVQSAQIAEPAQFNPSWGYDLNLLSHAASHVALEGQQETLGPIRKTPVQEKQITENYGVEPSLLDLADLGDPVQDFTVFLESVGLSSDWDSGMFSAAGETETILPGAIPPPSFDPKHQMNPPRYNNGDIISDQRTSTEDAPSFSNFGSRLPSLQPESHDPEDRLGIPDEITQTRPAWDVSNQDRQLFIARLEDFAHVLPKGFVPPSRHALSRFFAGYINGLNEHLPFIHVPTLSVARSPPELSLALAAAGSHYRFENNRGIDLFYASKSILLERLRRRDARRVPQVPWGFGGPSPGVHGSRASSSISNPGSSPFQQPYISAMDSATYPGEDSVAQMEIIRTFLLLTVFASWERHPELLREILALQSTLARLVRDHGLAESTPTSDGISWEDWAHREADRRTKLIVYCFFNLHSIMYNIPPLILNSELKLNMPGPAEEWKAPNAAQWRRLHRSRAEGDTSFQEAFMKLFIKSPQTNAVTSISPLGNYVLIHAIIQQIFFARQLCLSSPLMSGTSLRPEDLSVLDSSLSSWKAGWRRTPESSIDPQSPAGPIAFTSTALLGLAYIRLHLDLGPCRKLVTQDPIQIARALKESPPVVRSPRLTMALLHSAHALSIPVRLGIDFVAKTHSFFWSIQHSICSLECAFLLSRWLLAIPATQSEQRLSDHERKLLLWVKSMMEETDMVLDMANMGELDFINDPLKLKELSVAVVRVWSRTFKGNTSWPIVDLIGSSLEVYADLLES</sequence>
<dbReference type="Pfam" id="PF11951">
    <property type="entry name" value="Fungal_trans_2"/>
    <property type="match status" value="1"/>
</dbReference>
<evidence type="ECO:0000256" key="7">
    <source>
        <dbReference type="ARBA" id="ARBA00023125"/>
    </source>
</evidence>
<reference evidence="12 13" key="1">
    <citation type="submission" date="2017-10" db="EMBL/GenBank/DDBJ databases">
        <title>Comparative genomics in systemic dimorphic fungi from Ajellomycetaceae.</title>
        <authorList>
            <person name="Munoz J.F."/>
            <person name="Mcewen J.G."/>
            <person name="Clay O.K."/>
            <person name="Cuomo C.A."/>
        </authorList>
    </citation>
    <scope>NUCLEOTIDE SEQUENCE [LARGE SCALE GENOMIC DNA]</scope>
    <source>
        <strain evidence="12 13">UAMH130</strain>
    </source>
</reference>